<proteinExistence type="predicted"/>
<keyword evidence="1" id="KW-0472">Membrane</keyword>
<reference evidence="3 4" key="1">
    <citation type="submission" date="2016-11" db="EMBL/GenBank/DDBJ databases">
        <authorList>
            <person name="Jaros S."/>
            <person name="Januszkiewicz K."/>
            <person name="Wedrychowicz H."/>
        </authorList>
    </citation>
    <scope>NUCLEOTIDE SEQUENCE [LARGE SCALE GENOMIC DNA]</scope>
    <source>
        <strain evidence="3 4">Y1</strain>
    </source>
</reference>
<gene>
    <name evidence="3" type="ORF">SAMN04487860_10592</name>
</gene>
<dbReference type="PANTHER" id="PTHR39201:SF1">
    <property type="entry name" value="FLAVODOXIN-LIKE DOMAIN-CONTAINING PROTEIN"/>
    <property type="match status" value="1"/>
</dbReference>
<dbReference type="InterPro" id="IPR029039">
    <property type="entry name" value="Flavoprotein-like_sf"/>
</dbReference>
<name>A0A1M7J233_RUMFL</name>
<dbReference type="OrthoDB" id="9806505at2"/>
<dbReference type="GO" id="GO:0010181">
    <property type="term" value="F:FMN binding"/>
    <property type="evidence" value="ECO:0007669"/>
    <property type="project" value="InterPro"/>
</dbReference>
<dbReference type="Proteomes" id="UP000184394">
    <property type="component" value="Unassembled WGS sequence"/>
</dbReference>
<dbReference type="Gene3D" id="3.40.50.360">
    <property type="match status" value="1"/>
</dbReference>
<protein>
    <submittedName>
        <fullName evidence="3">Flavodoxin</fullName>
    </submittedName>
</protein>
<dbReference type="InterPro" id="IPR008254">
    <property type="entry name" value="Flavodoxin/NO_synth"/>
</dbReference>
<evidence type="ECO:0000259" key="2">
    <source>
        <dbReference type="Pfam" id="PF12682"/>
    </source>
</evidence>
<keyword evidence="1" id="KW-1133">Transmembrane helix</keyword>
<feature type="transmembrane region" description="Helical" evidence="1">
    <location>
        <begin position="12"/>
        <end position="30"/>
    </location>
</feature>
<dbReference type="AlphaFoldDB" id="A0A1M7J233"/>
<feature type="transmembrane region" description="Helical" evidence="1">
    <location>
        <begin position="141"/>
        <end position="163"/>
    </location>
</feature>
<feature type="transmembrane region" description="Helical" evidence="1">
    <location>
        <begin position="36"/>
        <end position="53"/>
    </location>
</feature>
<dbReference type="GO" id="GO:0016651">
    <property type="term" value="F:oxidoreductase activity, acting on NAD(P)H"/>
    <property type="evidence" value="ECO:0007669"/>
    <property type="project" value="UniProtKB-ARBA"/>
</dbReference>
<evidence type="ECO:0000313" key="3">
    <source>
        <dbReference type="EMBL" id="SHM47130.1"/>
    </source>
</evidence>
<accession>A0A1M7J233</accession>
<feature type="transmembrane region" description="Helical" evidence="1">
    <location>
        <begin position="111"/>
        <end position="129"/>
    </location>
</feature>
<feature type="transmembrane region" description="Helical" evidence="1">
    <location>
        <begin position="73"/>
        <end position="99"/>
    </location>
</feature>
<evidence type="ECO:0000256" key="1">
    <source>
        <dbReference type="SAM" id="Phobius"/>
    </source>
</evidence>
<dbReference type="EMBL" id="FRCT01000005">
    <property type="protein sequence ID" value="SHM47130.1"/>
    <property type="molecule type" value="Genomic_DNA"/>
</dbReference>
<keyword evidence="1" id="KW-0812">Transmembrane</keyword>
<organism evidence="3 4">
    <name type="scientific">Ruminococcus flavefaciens</name>
    <dbReference type="NCBI Taxonomy" id="1265"/>
    <lineage>
        <taxon>Bacteria</taxon>
        <taxon>Bacillati</taxon>
        <taxon>Bacillota</taxon>
        <taxon>Clostridia</taxon>
        <taxon>Eubacteriales</taxon>
        <taxon>Oscillospiraceae</taxon>
        <taxon>Ruminococcus</taxon>
    </lineage>
</organism>
<sequence length="388" mass="42580">MDKAKAKRTLGIIVDIAMYGLLLAQMLYVFTGNTVHEVLGTGFFVCLVIHIIIKRKWYAVLFNGSKKPVSRRVFNISTVLLMLGCITLAVSSMGVSRLIFPWFRALGSSDLHKYLATAVLALSVFHGGMRGYIRTKKKKKAGIFTALGCIAAIAVGLALVPYLNRHFKLVDISLSSAVDGEKVQLSDKPLVVYFTRVGNTDFEDDVDAVSGASLLLADGQLMGNDQLLAEMIKNAADCETKAITLTGKKYPSSYGSTVTVAGKELHSDARPEIEPIDVSGYNSVILIYPLWWGTVPMPVATFLENNDLSGKKLYLIATQGSSGFGSSTKDIRKMAKGADVEEVMSIYCDDIPYSRDKLVKWLESLNKISYDKSNDSYITNDIGNDWHE</sequence>
<feature type="domain" description="Flavodoxin-like" evidence="2">
    <location>
        <begin position="269"/>
        <end position="364"/>
    </location>
</feature>
<dbReference type="SUPFAM" id="SSF52218">
    <property type="entry name" value="Flavoproteins"/>
    <property type="match status" value="1"/>
</dbReference>
<dbReference type="PANTHER" id="PTHR39201">
    <property type="entry name" value="EXPORTED PROTEIN-RELATED"/>
    <property type="match status" value="1"/>
</dbReference>
<dbReference type="RefSeq" id="WP_072950122.1">
    <property type="nucleotide sequence ID" value="NZ_FRCT01000005.1"/>
</dbReference>
<evidence type="ECO:0000313" key="4">
    <source>
        <dbReference type="Proteomes" id="UP000184394"/>
    </source>
</evidence>
<dbReference type="Pfam" id="PF12682">
    <property type="entry name" value="Flavodoxin_4"/>
    <property type="match status" value="1"/>
</dbReference>